<protein>
    <recommendedName>
        <fullName evidence="5">DUF2269 domain-containing protein</fullName>
    </recommendedName>
</protein>
<feature type="transmembrane region" description="Helical" evidence="2">
    <location>
        <begin position="12"/>
        <end position="35"/>
    </location>
</feature>
<dbReference type="EMBL" id="CP121682">
    <property type="protein sequence ID" value="WGD39218.1"/>
    <property type="molecule type" value="Genomic_DNA"/>
</dbReference>
<dbReference type="Proteomes" id="UP001216440">
    <property type="component" value="Chromosome"/>
</dbReference>
<dbReference type="RefSeq" id="WP_279332198.1">
    <property type="nucleotide sequence ID" value="NZ_CP121682.1"/>
</dbReference>
<gene>
    <name evidence="3" type="ORF">PYS65_03050</name>
</gene>
<evidence type="ECO:0000313" key="4">
    <source>
        <dbReference type="Proteomes" id="UP001216440"/>
    </source>
</evidence>
<keyword evidence="2" id="KW-0472">Membrane</keyword>
<proteinExistence type="predicted"/>
<evidence type="ECO:0000313" key="3">
    <source>
        <dbReference type="EMBL" id="WGD39218.1"/>
    </source>
</evidence>
<accession>A0ABY8JY21</accession>
<feature type="region of interest" description="Disordered" evidence="1">
    <location>
        <begin position="166"/>
        <end position="188"/>
    </location>
</feature>
<reference evidence="3 4" key="1">
    <citation type="submission" date="2023-03" db="EMBL/GenBank/DDBJ databases">
        <authorList>
            <person name="Mo P."/>
        </authorList>
    </citation>
    <scope>NUCLEOTIDE SEQUENCE [LARGE SCALE GENOMIC DNA]</scope>
    <source>
        <strain evidence="3 4">HUAS 5</strain>
    </source>
</reference>
<feature type="transmembrane region" description="Helical" evidence="2">
    <location>
        <begin position="85"/>
        <end position="104"/>
    </location>
</feature>
<keyword evidence="2" id="KW-1133">Transmembrane helix</keyword>
<keyword evidence="2" id="KW-0812">Transmembrane</keyword>
<evidence type="ECO:0008006" key="5">
    <source>
        <dbReference type="Google" id="ProtNLM"/>
    </source>
</evidence>
<sequence>MAMPPALRKLALTAHIASSVGWLGSVAAFLVLAVAGLTSQDAQRVRGAYLAMELTGWYVIVPLALASLLTGLVQSLGTPWGLLRHYWVLAKLVLTVVATFLLLLHMQVVDHVAGAAARANLSGGDLSHMRSPLVFDAAAAVAVLLTTTALSVYKPRGLTRHGWRVRNEGRTDRAGGATGSMAVPPARA</sequence>
<keyword evidence="4" id="KW-1185">Reference proteome</keyword>
<feature type="transmembrane region" description="Helical" evidence="2">
    <location>
        <begin position="133"/>
        <end position="153"/>
    </location>
</feature>
<evidence type="ECO:0000256" key="1">
    <source>
        <dbReference type="SAM" id="MobiDB-lite"/>
    </source>
</evidence>
<organism evidence="3 4">
    <name type="scientific">Streptomyces cathayae</name>
    <dbReference type="NCBI Taxonomy" id="3031124"/>
    <lineage>
        <taxon>Bacteria</taxon>
        <taxon>Bacillati</taxon>
        <taxon>Actinomycetota</taxon>
        <taxon>Actinomycetes</taxon>
        <taxon>Kitasatosporales</taxon>
        <taxon>Streptomycetaceae</taxon>
        <taxon>Streptomyces</taxon>
    </lineage>
</organism>
<evidence type="ECO:0000256" key="2">
    <source>
        <dbReference type="SAM" id="Phobius"/>
    </source>
</evidence>
<feature type="transmembrane region" description="Helical" evidence="2">
    <location>
        <begin position="55"/>
        <end position="73"/>
    </location>
</feature>
<name>A0ABY8JY21_9ACTN</name>